<dbReference type="Proteomes" id="UP000826234">
    <property type="component" value="Unassembled WGS sequence"/>
</dbReference>
<dbReference type="EMBL" id="JAIPUX010000521">
    <property type="protein sequence ID" value="KAH0627611.1"/>
    <property type="molecule type" value="Genomic_DNA"/>
</dbReference>
<protein>
    <recommendedName>
        <fullName evidence="2">TBC1 domain-containing protein</fullName>
    </recommendedName>
</protein>
<dbReference type="Pfam" id="PF15733">
    <property type="entry name" value="DUF4682"/>
    <property type="match status" value="1"/>
</dbReference>
<sequence>MREILCFCLILSFLWEQMVNAYKYMSGIFLVTHHASKQRASDCSRQPTKMDVSILEEQYDCLKQKQKQQTHIIIFKTDKNESMPSESMVNPVLINKNTIKAKAFKEGAPIKEVCLDLPHIGNIQDSSPWRIHLEFHRLEQGEHQRVPCDVMQNKNEQISNDSKLLSETKSMVSCEESLKSGEESIGLLSEQGNLSPAEKRDSSNPSFAPATWTYSQMSVSKLASASNKLTYYPFPQKKSHKISEAAKRLGLYVSQ</sequence>
<proteinExistence type="predicted"/>
<name>A0ABQ7TDM0_PHRPL</name>
<feature type="signal peptide" evidence="1">
    <location>
        <begin position="1"/>
        <end position="21"/>
    </location>
</feature>
<keyword evidence="4" id="KW-1185">Reference proteome</keyword>
<gene>
    <name evidence="3" type="ORF">JD844_003561</name>
</gene>
<evidence type="ECO:0000313" key="3">
    <source>
        <dbReference type="EMBL" id="KAH0627611.1"/>
    </source>
</evidence>
<evidence type="ECO:0000259" key="2">
    <source>
        <dbReference type="Pfam" id="PF15733"/>
    </source>
</evidence>
<feature type="domain" description="TBC1" evidence="2">
    <location>
        <begin position="52"/>
        <end position="158"/>
    </location>
</feature>
<reference evidence="3 4" key="1">
    <citation type="journal article" date="2022" name="Gigascience">
        <title>A chromosome-level genome assembly and annotation of the desert horned lizard, Phrynosoma platyrhinos, provides insight into chromosomal rearrangements among reptiles.</title>
        <authorList>
            <person name="Koochekian N."/>
            <person name="Ascanio A."/>
            <person name="Farleigh K."/>
            <person name="Card D.C."/>
            <person name="Schield D.R."/>
            <person name="Castoe T.A."/>
            <person name="Jezkova T."/>
        </authorList>
    </citation>
    <scope>NUCLEOTIDE SEQUENCE [LARGE SCALE GENOMIC DNA]</scope>
    <source>
        <strain evidence="3">NK-2021</strain>
    </source>
</reference>
<keyword evidence="1" id="KW-0732">Signal</keyword>
<accession>A0ABQ7TDM0</accession>
<dbReference type="InterPro" id="IPR032738">
    <property type="entry name" value="Tbc1d30_C"/>
</dbReference>
<dbReference type="PANTHER" id="PTHR36290">
    <property type="entry name" value="RIKEN CDNA D630039A03 GENE"/>
    <property type="match status" value="1"/>
</dbReference>
<feature type="chain" id="PRO_5047205450" description="TBC1 domain-containing protein" evidence="1">
    <location>
        <begin position="22"/>
        <end position="255"/>
    </location>
</feature>
<evidence type="ECO:0000256" key="1">
    <source>
        <dbReference type="SAM" id="SignalP"/>
    </source>
</evidence>
<comment type="caution">
    <text evidence="3">The sequence shown here is derived from an EMBL/GenBank/DDBJ whole genome shotgun (WGS) entry which is preliminary data.</text>
</comment>
<evidence type="ECO:0000313" key="4">
    <source>
        <dbReference type="Proteomes" id="UP000826234"/>
    </source>
</evidence>
<dbReference type="PANTHER" id="PTHR36290:SF1">
    <property type="entry name" value="RIKEN CDNA D630039A03 GENE"/>
    <property type="match status" value="1"/>
</dbReference>
<organism evidence="3 4">
    <name type="scientific">Phrynosoma platyrhinos</name>
    <name type="common">Desert horned lizard</name>
    <dbReference type="NCBI Taxonomy" id="52577"/>
    <lineage>
        <taxon>Eukaryota</taxon>
        <taxon>Metazoa</taxon>
        <taxon>Chordata</taxon>
        <taxon>Craniata</taxon>
        <taxon>Vertebrata</taxon>
        <taxon>Euteleostomi</taxon>
        <taxon>Lepidosauria</taxon>
        <taxon>Squamata</taxon>
        <taxon>Bifurcata</taxon>
        <taxon>Unidentata</taxon>
        <taxon>Episquamata</taxon>
        <taxon>Toxicofera</taxon>
        <taxon>Iguania</taxon>
        <taxon>Phrynosomatidae</taxon>
        <taxon>Phrynosomatinae</taxon>
        <taxon>Phrynosoma</taxon>
    </lineage>
</organism>